<gene>
    <name evidence="1" type="ORF">ABJI51_39515</name>
</gene>
<keyword evidence="2" id="KW-1185">Reference proteome</keyword>
<dbReference type="InterPro" id="IPR012341">
    <property type="entry name" value="6hp_glycosidase-like_sf"/>
</dbReference>
<evidence type="ECO:0000313" key="1">
    <source>
        <dbReference type="EMBL" id="MEQ0565202.1"/>
    </source>
</evidence>
<reference evidence="1 2" key="1">
    <citation type="submission" date="2024-05" db="EMBL/GenBank/DDBJ databases">
        <authorList>
            <person name="Zhao H."/>
            <person name="Xu Y."/>
            <person name="Lin S."/>
            <person name="Spain J.C."/>
            <person name="Zhou N.-Y."/>
        </authorList>
    </citation>
    <scope>NUCLEOTIDE SEQUENCE [LARGE SCALE GENOMIC DNA]</scope>
    <source>
        <strain evidence="1 2">NEAU-NG30</strain>
    </source>
</reference>
<evidence type="ECO:0000313" key="2">
    <source>
        <dbReference type="Proteomes" id="UP001440984"/>
    </source>
</evidence>
<sequence length="326" mass="35752">MIDVDKTAAFIAGVQQPDGAIPWFPGGKLDPWDHVEAAMGLDTAGRHDEAAAAYHWLARTQNPDGSWYAEYHDGRPADLARDANFTAYIAVGVHHHYRTTGDTTFLTTLWPAVDAAMSFVLGLRAEDGTVHWRRRADGTLSPELLLTGNCSIQHALTCAARIAGELGCPRPEWTTAAARIRDAVVHRPGRFLPKPLAMDWFYPVLTGILGTAHLDARWPQFVEPGHGVRCVHHEPWTTGGETAELALALAVHGDHDRAAQLLDTLDHLATGDGSYWTGYNYRTRTIWPEERTTWTAGAALLAHAAIHHDTATTTTFGRSPGHTRSR</sequence>
<comment type="caution">
    <text evidence="1">The sequence shown here is derived from an EMBL/GenBank/DDBJ whole genome shotgun (WGS) entry which is preliminary data.</text>
</comment>
<dbReference type="RefSeq" id="WP_348956283.1">
    <property type="nucleotide sequence ID" value="NZ_JBDZYD010000018.1"/>
</dbReference>
<dbReference type="EMBL" id="JBDZYD010000018">
    <property type="protein sequence ID" value="MEQ0565202.1"/>
    <property type="molecule type" value="Genomic_DNA"/>
</dbReference>
<protein>
    <submittedName>
        <fullName evidence="1">Prenyltransferase</fullName>
    </submittedName>
</protein>
<dbReference type="SUPFAM" id="SSF48208">
    <property type="entry name" value="Six-hairpin glycosidases"/>
    <property type="match status" value="1"/>
</dbReference>
<dbReference type="Gene3D" id="1.50.10.10">
    <property type="match status" value="1"/>
</dbReference>
<organism evidence="1 2">
    <name type="scientific">Amycolatopsis melonis</name>
    <dbReference type="NCBI Taxonomy" id="3156488"/>
    <lineage>
        <taxon>Bacteria</taxon>
        <taxon>Bacillati</taxon>
        <taxon>Actinomycetota</taxon>
        <taxon>Actinomycetes</taxon>
        <taxon>Pseudonocardiales</taxon>
        <taxon>Pseudonocardiaceae</taxon>
        <taxon>Amycolatopsis</taxon>
    </lineage>
</organism>
<dbReference type="Proteomes" id="UP001440984">
    <property type="component" value="Unassembled WGS sequence"/>
</dbReference>
<dbReference type="InterPro" id="IPR008928">
    <property type="entry name" value="6-hairpin_glycosidase_sf"/>
</dbReference>
<proteinExistence type="predicted"/>
<name>A0ABV0LSB7_9PSEU</name>
<accession>A0ABV0LSB7</accession>